<evidence type="ECO:0000313" key="3">
    <source>
        <dbReference type="EMBL" id="OOE37403.1"/>
    </source>
</evidence>
<evidence type="ECO:0000256" key="2">
    <source>
        <dbReference type="SAM" id="Phobius"/>
    </source>
</evidence>
<keyword evidence="2" id="KW-1133">Transmembrane helix</keyword>
<dbReference type="RefSeq" id="WP_077659813.1">
    <property type="nucleotide sequence ID" value="NZ_CP040021.1"/>
</dbReference>
<keyword evidence="2" id="KW-0812">Transmembrane</keyword>
<gene>
    <name evidence="3" type="ORF">BZG00_15640</name>
</gene>
<comment type="caution">
    <text evidence="3">The sequence shown here is derived from an EMBL/GenBank/DDBJ whole genome shotgun (WGS) entry which is preliminary data.</text>
</comment>
<feature type="coiled-coil region" evidence="1">
    <location>
        <begin position="139"/>
        <end position="202"/>
    </location>
</feature>
<sequence length="367" mass="41821">MEKLLLEWDEKSINIKELVSKIKETLADRPVPKSIRDGLEKFDRSIASYAQAVDSDDIEKIAQSAKMVAVYGQAVAQGIPKFKEADEKLKRLGYDLLEHSNEFRSKVEDSPLEYKPLDNEKMNEISVDLHSFQSIKKNLKLLADDHERHDQRVKKLLNENEVRIESISSQSEKLHADVINEVKKAERLYESSLADLESKKAQIDEILGHVSGRAIAGDFEKSAEDEKNMANWLRYASLACMSLIVLVVAYSFWETTSEDFSWQSSIFRIVLAFILSVPAAYLARESAKHREQQYAHLQTSLDLKAIAPYIASLPEAEQHKIKIEIAGRLFAAKDFSKVSLDSYPINVHEILMEIIKKLDFNKSEPKP</sequence>
<feature type="transmembrane region" description="Helical" evidence="2">
    <location>
        <begin position="232"/>
        <end position="253"/>
    </location>
</feature>
<dbReference type="Proteomes" id="UP000189021">
    <property type="component" value="Unassembled WGS sequence"/>
</dbReference>
<keyword evidence="1" id="KW-0175">Coiled coil</keyword>
<evidence type="ECO:0000256" key="1">
    <source>
        <dbReference type="SAM" id="Coils"/>
    </source>
</evidence>
<proteinExistence type="predicted"/>
<protein>
    <submittedName>
        <fullName evidence="3">Uncharacterized protein</fullName>
    </submittedName>
</protein>
<evidence type="ECO:0000313" key="4">
    <source>
        <dbReference type="Proteomes" id="UP000189021"/>
    </source>
</evidence>
<accession>A0AB36JTJ5</accession>
<feature type="transmembrane region" description="Helical" evidence="2">
    <location>
        <begin position="265"/>
        <end position="283"/>
    </location>
</feature>
<dbReference type="AlphaFoldDB" id="A0AB36JTJ5"/>
<reference evidence="3 4" key="1">
    <citation type="journal article" date="2017" name="Genome Announc.">
        <title>Draft Genome Sequences of Salinivibrio proteolyticus, Salinivibrio sharmensis, Salinivibrio siamensis, Salinivibrio costicola subsp. alcaliphilus, Salinivibrio costicola subsp. vallismortis, and 29 New Isolates Belonging to the Genus Salinivibrio.</title>
        <authorList>
            <person name="Lopez-Hermoso C."/>
            <person name="de la Haba R.R."/>
            <person name="Sanchez-Porro C."/>
            <person name="Bayliss S.C."/>
            <person name="Feil E.J."/>
            <person name="Ventosa A."/>
        </authorList>
    </citation>
    <scope>NUCLEOTIDE SEQUENCE [LARGE SCALE GENOMIC DNA]</scope>
    <source>
        <strain evidence="3 4">AL184</strain>
    </source>
</reference>
<organism evidence="3 4">
    <name type="scientific">Salinivibrio kushneri</name>
    <dbReference type="NCBI Taxonomy" id="1908198"/>
    <lineage>
        <taxon>Bacteria</taxon>
        <taxon>Pseudomonadati</taxon>
        <taxon>Pseudomonadota</taxon>
        <taxon>Gammaproteobacteria</taxon>
        <taxon>Vibrionales</taxon>
        <taxon>Vibrionaceae</taxon>
        <taxon>Salinivibrio</taxon>
    </lineage>
</organism>
<keyword evidence="2" id="KW-0472">Membrane</keyword>
<keyword evidence="4" id="KW-1185">Reference proteome</keyword>
<dbReference type="EMBL" id="MUEK01000033">
    <property type="protein sequence ID" value="OOE37403.1"/>
    <property type="molecule type" value="Genomic_DNA"/>
</dbReference>
<name>A0AB36JTJ5_9GAMM</name>